<organism evidence="4 5">
    <name type="scientific">Bradyrhizobium oligotrophicum S58</name>
    <dbReference type="NCBI Taxonomy" id="1245469"/>
    <lineage>
        <taxon>Bacteria</taxon>
        <taxon>Pseudomonadati</taxon>
        <taxon>Pseudomonadota</taxon>
        <taxon>Alphaproteobacteria</taxon>
        <taxon>Hyphomicrobiales</taxon>
        <taxon>Nitrobacteraceae</taxon>
        <taxon>Bradyrhizobium</taxon>
    </lineage>
</organism>
<sequence length="439" mass="46299">MNSRGLQADRGEASLASAFAAIDRLSETAVEDLQRMVAVDTSFPPGAGYDSFADLMEQLAAALALECERVIVPEELWRAPGAMGQRTNLIVRRCSGRPVLGLYFHVDTVPAAPGWAGDPLQLMRDGDRLTGLGAADMKGSIAAALLALRAAHETGLSLAYDPMLLLCTDEEAGLYPGVRYLAEQGRLEGHILNFNGSAMPRIWAGCFGLFTLTVRVHGRAAHAGEQRSAGVNAIEAALPILNALAALKPLIAQRTSLLPPPPQAAGPLTASLDISAIHGGQCGGQIPSQVEILVCRRYAPEEDFAAARSEIETAIAQAAGGLDVDIILTGHLKPTADPGGPHWLRWQQALSAGFGYAPEEFARWGASGCSDFGWVQQATGVQEVLLTGLGKPDSRIHAPGESTTRADIVALAKSVLAYLSAEFSPELSPEAMTLKKDLA</sequence>
<evidence type="ECO:0000256" key="2">
    <source>
        <dbReference type="ARBA" id="ARBA00022801"/>
    </source>
</evidence>
<dbReference type="GO" id="GO:0046872">
    <property type="term" value="F:metal ion binding"/>
    <property type="evidence" value="ECO:0007669"/>
    <property type="project" value="UniProtKB-KW"/>
</dbReference>
<dbReference type="OrthoDB" id="7055905at2"/>
<dbReference type="Pfam" id="PF01546">
    <property type="entry name" value="Peptidase_M20"/>
    <property type="match status" value="1"/>
</dbReference>
<dbReference type="Proteomes" id="UP000011841">
    <property type="component" value="Chromosome"/>
</dbReference>
<keyword evidence="5" id="KW-1185">Reference proteome</keyword>
<dbReference type="Gene3D" id="3.30.70.360">
    <property type="match status" value="1"/>
</dbReference>
<dbReference type="HOGENOM" id="CLU_021802_2_0_5"/>
<keyword evidence="1" id="KW-0479">Metal-binding</keyword>
<dbReference type="InterPro" id="IPR011650">
    <property type="entry name" value="Peptidase_M20_dimer"/>
</dbReference>
<evidence type="ECO:0000256" key="1">
    <source>
        <dbReference type="ARBA" id="ARBA00022723"/>
    </source>
</evidence>
<dbReference type="InterPro" id="IPR036264">
    <property type="entry name" value="Bact_exopeptidase_dim_dom"/>
</dbReference>
<keyword evidence="2" id="KW-0378">Hydrolase</keyword>
<evidence type="ECO:0000313" key="4">
    <source>
        <dbReference type="EMBL" id="BAM90295.1"/>
    </source>
</evidence>
<name>M4ZVC7_9BRAD</name>
<dbReference type="PATRIC" id="fig|1245469.3.peg.4412"/>
<dbReference type="AlphaFoldDB" id="M4ZVC7"/>
<dbReference type="RefSeq" id="WP_015667401.1">
    <property type="nucleotide sequence ID" value="NC_020453.1"/>
</dbReference>
<dbReference type="InterPro" id="IPR002933">
    <property type="entry name" value="Peptidase_M20"/>
</dbReference>
<evidence type="ECO:0000313" key="5">
    <source>
        <dbReference type="Proteomes" id="UP000011841"/>
    </source>
</evidence>
<dbReference type="PANTHER" id="PTHR43808:SF3">
    <property type="entry name" value="ACETYLORNITHINE DEACETYLASE"/>
    <property type="match status" value="1"/>
</dbReference>
<dbReference type="Gene3D" id="3.40.630.10">
    <property type="entry name" value="Zn peptidases"/>
    <property type="match status" value="1"/>
</dbReference>
<accession>M4ZVC7</accession>
<feature type="domain" description="Peptidase M20 dimerisation" evidence="3">
    <location>
        <begin position="207"/>
        <end position="319"/>
    </location>
</feature>
<dbReference type="GeneID" id="301818105"/>
<proteinExistence type="predicted"/>
<protein>
    <submittedName>
        <fullName evidence="4">Putative Acetylornithine deacetylase/Succinyl-diaminopimelate desuccinylase and related deacylases</fullName>
    </submittedName>
</protein>
<gene>
    <name evidence="4" type="ORF">S58_43100</name>
</gene>
<dbReference type="PANTHER" id="PTHR43808">
    <property type="entry name" value="ACETYLORNITHINE DEACETYLASE"/>
    <property type="match status" value="1"/>
</dbReference>
<dbReference type="SUPFAM" id="SSF55031">
    <property type="entry name" value="Bacterial exopeptidase dimerisation domain"/>
    <property type="match status" value="1"/>
</dbReference>
<dbReference type="STRING" id="1245469.S58_43100"/>
<dbReference type="InterPro" id="IPR050072">
    <property type="entry name" value="Peptidase_M20A"/>
</dbReference>
<reference evidence="4 5" key="1">
    <citation type="journal article" date="2013" name="Appl. Environ. Microbiol.">
        <title>Genome analysis suggests that the soil oligotrophic bacterium Agromonas oligotrophica (Bradyrhizobium oligotrophicum) is a nitrogen-fixing symbiont of Aeschynomene indica.</title>
        <authorList>
            <person name="Okubo T."/>
            <person name="Fukushima S."/>
            <person name="Itakura M."/>
            <person name="Oshima K."/>
            <person name="Longtonglang A."/>
            <person name="Teaumroong N."/>
            <person name="Mitsui H."/>
            <person name="Hattori M."/>
            <person name="Hattori R."/>
            <person name="Hattori T."/>
            <person name="Minamisawa K."/>
        </authorList>
    </citation>
    <scope>NUCLEOTIDE SEQUENCE [LARGE SCALE GENOMIC DNA]</scope>
    <source>
        <strain evidence="4 5">S58</strain>
    </source>
</reference>
<dbReference type="GO" id="GO:0016787">
    <property type="term" value="F:hydrolase activity"/>
    <property type="evidence" value="ECO:0007669"/>
    <property type="project" value="UniProtKB-KW"/>
</dbReference>
<dbReference type="Pfam" id="PF07687">
    <property type="entry name" value="M20_dimer"/>
    <property type="match status" value="1"/>
</dbReference>
<dbReference type="eggNOG" id="COG0624">
    <property type="taxonomic scope" value="Bacteria"/>
</dbReference>
<dbReference type="KEGG" id="aol:S58_43100"/>
<evidence type="ECO:0000259" key="3">
    <source>
        <dbReference type="Pfam" id="PF07687"/>
    </source>
</evidence>
<dbReference type="SUPFAM" id="SSF53187">
    <property type="entry name" value="Zn-dependent exopeptidases"/>
    <property type="match status" value="1"/>
</dbReference>
<dbReference type="EMBL" id="AP012603">
    <property type="protein sequence ID" value="BAM90295.1"/>
    <property type="molecule type" value="Genomic_DNA"/>
</dbReference>